<sequence>MSYFLPHLPTGWHVDQAILSEEDRVVIIRFGHDTDPVCMEMDETLYKISTAVQNFAVIYLVDITQVPDFNKMYELYDACSTMFFYRNKHIMIDLGTGNNNKINWAITDRQELIDIVEVVYRGASKGRGLVISPKAKDFLRRALDIGPRCDPMLPRRRASTEPQMLSMLWAARPSIEAEHHSLRQNLNETPKVRSPVTAVSSVETAISGVDFVAQAKRHQPHSDRANITMVKVKLRVPLSSAPRETSSPLANPNPLRSAPDYSDDDEETTPQPRNGGSPSASTGAAGLDEDDEAGSLNSEDEDEDELDELDELEEEDEDGTPAAANSSTSTLKRRSITLKPRSSAPGGGGSSASPSGDGSASPANKVIRRGNQARIAQVRNMTVEELDALPAAKRRKTAKARGAAGPGRGWRKGLTKGQKPVYELPSAETTPATFGDTTNARSSPAIDAVAVRVKSEGTPTPSAAAIPKSKSSSTLAAAPAKPASSSHGGGASSSIKIVSGPGGQTFTGDLSAKAGTAKNPGFRYPPLPSSRAGPPVQPIARIPTAFQTVVPLERTNRQPRRWLKAKREILSMGGRPWSIPVFYGGEDRGYEKKVDVPMTTAPGQTAAAGGAGAGGGGEKAAQSKAGTPSTAIKTVSPTPTPTPTAVAPGASAGGSANTVQGGATKVVAAGGSPLPPPKHLGGLTAQAETNWRGQSPAFLFGGR</sequence>
<feature type="compositionally biased region" description="Low complexity" evidence="6">
    <location>
        <begin position="643"/>
        <end position="656"/>
    </location>
</feature>
<evidence type="ECO:0000256" key="3">
    <source>
        <dbReference type="ARBA" id="ARBA00022664"/>
    </source>
</evidence>
<dbReference type="Proteomes" id="UP000658997">
    <property type="component" value="Unassembled WGS sequence"/>
</dbReference>
<dbReference type="CDD" id="cd02954">
    <property type="entry name" value="DIM1"/>
    <property type="match status" value="1"/>
</dbReference>
<evidence type="ECO:0000256" key="6">
    <source>
        <dbReference type="SAM" id="MobiDB-lite"/>
    </source>
</evidence>
<dbReference type="GO" id="GO:0000398">
    <property type="term" value="P:mRNA splicing, via spliceosome"/>
    <property type="evidence" value="ECO:0007669"/>
    <property type="project" value="InterPro"/>
</dbReference>
<evidence type="ECO:0000256" key="2">
    <source>
        <dbReference type="ARBA" id="ARBA00008241"/>
    </source>
</evidence>
<dbReference type="InterPro" id="IPR036249">
    <property type="entry name" value="Thioredoxin-like_sf"/>
</dbReference>
<comment type="similarity">
    <text evidence="2">Belongs to the DIM1 family.</text>
</comment>
<dbReference type="EMBL" id="ULHB01000006">
    <property type="protein sequence ID" value="SYW75365.1"/>
    <property type="molecule type" value="Genomic_DNA"/>
</dbReference>
<keyword evidence="8" id="KW-1185">Reference proteome</keyword>
<keyword evidence="4" id="KW-0508">mRNA splicing</keyword>
<feature type="compositionally biased region" description="Low complexity" evidence="6">
    <location>
        <begin position="351"/>
        <end position="363"/>
    </location>
</feature>
<dbReference type="InterPro" id="IPR004123">
    <property type="entry name" value="Dim1"/>
</dbReference>
<evidence type="ECO:0000313" key="8">
    <source>
        <dbReference type="Proteomes" id="UP000658997"/>
    </source>
</evidence>
<dbReference type="GO" id="GO:0005682">
    <property type="term" value="C:U5 snRNP"/>
    <property type="evidence" value="ECO:0007669"/>
    <property type="project" value="TreeGrafter"/>
</dbReference>
<accession>A0A8H8TQA7</accession>
<feature type="compositionally biased region" description="Low complexity" evidence="6">
    <location>
        <begin position="275"/>
        <end position="286"/>
    </location>
</feature>
<feature type="compositionally biased region" description="Polar residues" evidence="6">
    <location>
        <begin position="427"/>
        <end position="442"/>
    </location>
</feature>
<evidence type="ECO:0008006" key="9">
    <source>
        <dbReference type="Google" id="ProtNLM"/>
    </source>
</evidence>
<name>A0A8H8TQA7_9BASI</name>
<keyword evidence="5" id="KW-0539">Nucleus</keyword>
<dbReference type="AlphaFoldDB" id="A0A8H8TQA7"/>
<comment type="caution">
    <text evidence="7">The sequence shown here is derived from an EMBL/GenBank/DDBJ whole genome shotgun (WGS) entry which is preliminary data.</text>
</comment>
<proteinExistence type="inferred from homology"/>
<evidence type="ECO:0000313" key="7">
    <source>
        <dbReference type="EMBL" id="SYW75365.1"/>
    </source>
</evidence>
<evidence type="ECO:0000256" key="1">
    <source>
        <dbReference type="ARBA" id="ARBA00004123"/>
    </source>
</evidence>
<dbReference type="PANTHER" id="PTHR12052">
    <property type="entry name" value="THIOREDOXIN-LIKE PROTEN 4A, 4B"/>
    <property type="match status" value="1"/>
</dbReference>
<dbReference type="Gene3D" id="3.40.30.10">
    <property type="entry name" value="Glutaredoxin"/>
    <property type="match status" value="1"/>
</dbReference>
<dbReference type="Pfam" id="PF02966">
    <property type="entry name" value="DIM1"/>
    <property type="match status" value="1"/>
</dbReference>
<organism evidence="7 8">
    <name type="scientific">Ustilago bromivora</name>
    <dbReference type="NCBI Taxonomy" id="307758"/>
    <lineage>
        <taxon>Eukaryota</taxon>
        <taxon>Fungi</taxon>
        <taxon>Dikarya</taxon>
        <taxon>Basidiomycota</taxon>
        <taxon>Ustilaginomycotina</taxon>
        <taxon>Ustilaginomycetes</taxon>
        <taxon>Ustilaginales</taxon>
        <taxon>Ustilaginaceae</taxon>
        <taxon>Ustilago</taxon>
    </lineage>
</organism>
<feature type="compositionally biased region" description="Low complexity" evidence="6">
    <location>
        <begin position="458"/>
        <end position="486"/>
    </location>
</feature>
<dbReference type="GO" id="GO:0046540">
    <property type="term" value="C:U4/U6 x U5 tri-snRNP complex"/>
    <property type="evidence" value="ECO:0007669"/>
    <property type="project" value="InterPro"/>
</dbReference>
<protein>
    <recommendedName>
        <fullName evidence="9">Spliceosomal protein DIB1</fullName>
    </recommendedName>
</protein>
<comment type="subcellular location">
    <subcellularLocation>
        <location evidence="1">Nucleus</location>
    </subcellularLocation>
</comment>
<feature type="region of interest" description="Disordered" evidence="6">
    <location>
        <begin position="386"/>
        <end position="537"/>
    </location>
</feature>
<feature type="region of interest" description="Disordered" evidence="6">
    <location>
        <begin position="601"/>
        <end position="689"/>
    </location>
</feature>
<feature type="compositionally biased region" description="Gly residues" evidence="6">
    <location>
        <begin position="609"/>
        <end position="618"/>
    </location>
</feature>
<feature type="compositionally biased region" description="Acidic residues" evidence="6">
    <location>
        <begin position="287"/>
        <end position="319"/>
    </location>
</feature>
<evidence type="ECO:0000256" key="4">
    <source>
        <dbReference type="ARBA" id="ARBA00023187"/>
    </source>
</evidence>
<dbReference type="PANTHER" id="PTHR12052:SF5">
    <property type="entry name" value="THIOREDOXIN-LIKE PROTEIN 4A"/>
    <property type="match status" value="1"/>
</dbReference>
<dbReference type="SMART" id="SM01410">
    <property type="entry name" value="DIM1"/>
    <property type="match status" value="1"/>
</dbReference>
<feature type="region of interest" description="Disordered" evidence="6">
    <location>
        <begin position="238"/>
        <end position="370"/>
    </location>
</feature>
<dbReference type="FunFam" id="3.40.30.10:FF:000004">
    <property type="entry name" value="Spliceosomal protein DIB1"/>
    <property type="match status" value="1"/>
</dbReference>
<dbReference type="GO" id="GO:0005681">
    <property type="term" value="C:spliceosomal complex"/>
    <property type="evidence" value="ECO:0007669"/>
    <property type="project" value="TreeGrafter"/>
</dbReference>
<evidence type="ECO:0000256" key="5">
    <source>
        <dbReference type="ARBA" id="ARBA00023242"/>
    </source>
</evidence>
<reference evidence="7" key="1">
    <citation type="submission" date="2018-08" db="EMBL/GenBank/DDBJ databases">
        <authorList>
            <person name="Guldener U."/>
        </authorList>
    </citation>
    <scope>NUCLEOTIDE SEQUENCE</scope>
    <source>
        <strain evidence="7">UB2</strain>
    </source>
</reference>
<gene>
    <name evidence="7" type="ORF">UBRO2_00600</name>
</gene>
<dbReference type="SUPFAM" id="SSF52833">
    <property type="entry name" value="Thioredoxin-like"/>
    <property type="match status" value="1"/>
</dbReference>
<keyword evidence="3" id="KW-0507">mRNA processing</keyword>